<dbReference type="Gene3D" id="2.60.120.10">
    <property type="entry name" value="Jelly Rolls"/>
    <property type="match status" value="1"/>
</dbReference>
<keyword evidence="3" id="KW-1185">Reference proteome</keyword>
<dbReference type="Pfam" id="PF07883">
    <property type="entry name" value="Cupin_2"/>
    <property type="match status" value="1"/>
</dbReference>
<dbReference type="PANTHER" id="PTHR36440:SF1">
    <property type="entry name" value="PUTATIVE (AFU_ORTHOLOGUE AFUA_8G07350)-RELATED"/>
    <property type="match status" value="1"/>
</dbReference>
<dbReference type="InterPro" id="IPR053146">
    <property type="entry name" value="QDO-like"/>
</dbReference>
<dbReference type="STRING" id="155974.SAMN04487818_103428"/>
<dbReference type="SUPFAM" id="SSF51182">
    <property type="entry name" value="RmlC-like cupins"/>
    <property type="match status" value="1"/>
</dbReference>
<organism evidence="2 3">
    <name type="scientific">Actinokineospora terrae</name>
    <dbReference type="NCBI Taxonomy" id="155974"/>
    <lineage>
        <taxon>Bacteria</taxon>
        <taxon>Bacillati</taxon>
        <taxon>Actinomycetota</taxon>
        <taxon>Actinomycetes</taxon>
        <taxon>Pseudonocardiales</taxon>
        <taxon>Pseudonocardiaceae</taxon>
        <taxon>Actinokineospora</taxon>
    </lineage>
</organism>
<protein>
    <submittedName>
        <fullName evidence="2">Cupin domain-containing protein</fullName>
    </submittedName>
</protein>
<dbReference type="PANTHER" id="PTHR36440">
    <property type="entry name" value="PUTATIVE (AFU_ORTHOLOGUE AFUA_8G07350)-RELATED"/>
    <property type="match status" value="1"/>
</dbReference>
<name>A0A1H9PFD7_9PSEU</name>
<gene>
    <name evidence="2" type="ORF">SAMN04487818_103428</name>
</gene>
<dbReference type="AlphaFoldDB" id="A0A1H9PFD7"/>
<feature type="domain" description="Cupin type-2" evidence="1">
    <location>
        <begin position="47"/>
        <end position="116"/>
    </location>
</feature>
<evidence type="ECO:0000313" key="3">
    <source>
        <dbReference type="Proteomes" id="UP000199051"/>
    </source>
</evidence>
<sequence length="157" mass="17660">MSYLGTTGEHNARFRPVDEITVLDRPTTSAHFVAPGTATNGQFGLFRWDMAPHAGGPKPHFHRKISESFYIVEGAVRLFDGQRWVTATPGDFLYVPEGGVHAFTNESDEPASMLILFAPGEPREDYFVELAEIAESGRELTEAEWTEFYARHDQFHV</sequence>
<dbReference type="EMBL" id="FOGI01000003">
    <property type="protein sequence ID" value="SER46857.1"/>
    <property type="molecule type" value="Genomic_DNA"/>
</dbReference>
<evidence type="ECO:0000259" key="1">
    <source>
        <dbReference type="Pfam" id="PF07883"/>
    </source>
</evidence>
<proteinExistence type="predicted"/>
<dbReference type="InterPro" id="IPR014710">
    <property type="entry name" value="RmlC-like_jellyroll"/>
</dbReference>
<dbReference type="InterPro" id="IPR013096">
    <property type="entry name" value="Cupin_2"/>
</dbReference>
<dbReference type="RefSeq" id="WP_092775970.1">
    <property type="nucleotide sequence ID" value="NZ_FOGI01000003.1"/>
</dbReference>
<accession>A0A1H9PFD7</accession>
<reference evidence="3" key="1">
    <citation type="submission" date="2016-10" db="EMBL/GenBank/DDBJ databases">
        <authorList>
            <person name="Varghese N."/>
            <person name="Submissions S."/>
        </authorList>
    </citation>
    <scope>NUCLEOTIDE SEQUENCE [LARGE SCALE GENOMIC DNA]</scope>
    <source>
        <strain evidence="3">DSM 44260</strain>
    </source>
</reference>
<dbReference type="InterPro" id="IPR011051">
    <property type="entry name" value="RmlC_Cupin_sf"/>
</dbReference>
<dbReference type="Proteomes" id="UP000199051">
    <property type="component" value="Unassembled WGS sequence"/>
</dbReference>
<evidence type="ECO:0000313" key="2">
    <source>
        <dbReference type="EMBL" id="SER46857.1"/>
    </source>
</evidence>